<dbReference type="SUPFAM" id="SSF56059">
    <property type="entry name" value="Glutathione synthetase ATP-binding domain-like"/>
    <property type="match status" value="1"/>
</dbReference>
<comment type="pathway">
    <text evidence="5 6">Purine metabolism; IMP biosynthesis via de novo pathway; 5-amino-1-(5-phospho-D-ribosyl)imidazole-4-carboxylate from 5-amino-1-(5-phospho-D-ribosyl)imidazole (N5-CAIR route): step 1/2.</text>
</comment>
<dbReference type="FunFam" id="3.30.470.20:FF:000029">
    <property type="entry name" value="N5-carboxyaminoimidazole ribonucleotide synthase"/>
    <property type="match status" value="1"/>
</dbReference>
<dbReference type="InterPro" id="IPR013815">
    <property type="entry name" value="ATP_grasp_subdomain_1"/>
</dbReference>
<dbReference type="AlphaFoldDB" id="A0A2T0R1S6"/>
<dbReference type="GO" id="GO:0006189">
    <property type="term" value="P:'de novo' IMP biosynthetic process"/>
    <property type="evidence" value="ECO:0007669"/>
    <property type="project" value="UniProtKB-UniRule"/>
</dbReference>
<keyword evidence="4 5" id="KW-0067">ATP-binding</keyword>
<evidence type="ECO:0000256" key="4">
    <source>
        <dbReference type="ARBA" id="ARBA00022840"/>
    </source>
</evidence>
<evidence type="ECO:0000256" key="5">
    <source>
        <dbReference type="HAMAP-Rule" id="MF_01928"/>
    </source>
</evidence>
<dbReference type="Gene3D" id="3.30.1490.20">
    <property type="entry name" value="ATP-grasp fold, A domain"/>
    <property type="match status" value="1"/>
</dbReference>
<gene>
    <name evidence="5 6" type="primary">purK</name>
    <name evidence="8" type="ORF">CLV37_108176</name>
</gene>
<name>A0A2T0R1S6_9ACTN</name>
<dbReference type="GO" id="GO:0005829">
    <property type="term" value="C:cytosol"/>
    <property type="evidence" value="ECO:0007669"/>
    <property type="project" value="TreeGrafter"/>
</dbReference>
<dbReference type="Proteomes" id="UP000238083">
    <property type="component" value="Unassembled WGS sequence"/>
</dbReference>
<feature type="binding site" evidence="5">
    <location>
        <position position="121"/>
    </location>
    <ligand>
        <name>ATP</name>
        <dbReference type="ChEBI" id="CHEBI:30616"/>
    </ligand>
</feature>
<dbReference type="SUPFAM" id="SSF52440">
    <property type="entry name" value="PreATP-grasp domain"/>
    <property type="match status" value="1"/>
</dbReference>
<evidence type="ECO:0000256" key="3">
    <source>
        <dbReference type="ARBA" id="ARBA00022755"/>
    </source>
</evidence>
<feature type="binding site" evidence="5">
    <location>
        <position position="207"/>
    </location>
    <ligand>
        <name>ATP</name>
        <dbReference type="ChEBI" id="CHEBI:30616"/>
    </ligand>
</feature>
<dbReference type="Pfam" id="PF22660">
    <property type="entry name" value="RS_preATP-grasp-like"/>
    <property type="match status" value="1"/>
</dbReference>
<comment type="caution">
    <text evidence="8">The sequence shown here is derived from an EMBL/GenBank/DDBJ whole genome shotgun (WGS) entry which is preliminary data.</text>
</comment>
<sequence length="413" mass="44018">MSASPVEQQRQDPAPYARPGGFPVVGVVGGGQLARMMQPAAVALGLRLRVLAEGPDVAAAQVVTPAPIGAADDLDALVAFARECDAVTFDHEHVPGEGLRAMAELTSVQPGADALVHAQDKIVMREKLTELGIPCPRWARVADRAAVEAFGSWPVVLKTPRGGYDGKGVLVLSGPDDEGWATADAWLADWADRGGLLAEEHVPFTRELAALVARSPSGQAAAWPVVETVQRDGVCHEVTAPAPDLAPELAATLTDVALRIAGGLGVTGVLAVEVFEVERDTPDGPVKDVLVNELAMRPHNSGHWSIEGSVTSQFENHLRAVLDLPLGSTEPRAPWTVMVNVLGPKVIEERHEDLYRSYLHVMAHDPGVKVHLYGKEQRPGRKLGHVTVYGDDLDTVRARARHAAAFIAGEIDE</sequence>
<comment type="function">
    <text evidence="5">Catalyzes the ATP-dependent conversion of 5-aminoimidazole ribonucleotide (AIR) and HCO(3)(-) to N5-carboxyaminoimidazole ribonucleotide (N5-CAIR).</text>
</comment>
<evidence type="ECO:0000256" key="2">
    <source>
        <dbReference type="ARBA" id="ARBA00022741"/>
    </source>
</evidence>
<evidence type="ECO:0000256" key="6">
    <source>
        <dbReference type="RuleBase" id="RU361200"/>
    </source>
</evidence>
<dbReference type="GO" id="GO:0004638">
    <property type="term" value="F:phosphoribosylaminoimidazole carboxylase activity"/>
    <property type="evidence" value="ECO:0007669"/>
    <property type="project" value="InterPro"/>
</dbReference>
<dbReference type="GO" id="GO:0034028">
    <property type="term" value="F:5-(carboxyamino)imidazole ribonucleotide synthase activity"/>
    <property type="evidence" value="ECO:0007669"/>
    <property type="project" value="UniProtKB-UniRule"/>
</dbReference>
<evidence type="ECO:0000256" key="1">
    <source>
        <dbReference type="ARBA" id="ARBA00022598"/>
    </source>
</evidence>
<comment type="function">
    <text evidence="6">Catalyzes the ATP-dependent conversion of 5-aminoimidazole ribonucleotide (AIR) and HCO(3)- to N5-carboxyaminoimidazole ribonucleotide (N5-CAIR).</text>
</comment>
<dbReference type="Pfam" id="PF02222">
    <property type="entry name" value="ATP-grasp"/>
    <property type="match status" value="1"/>
</dbReference>
<dbReference type="InterPro" id="IPR040686">
    <property type="entry name" value="PurK_C"/>
</dbReference>
<keyword evidence="1 5" id="KW-0436">Ligase</keyword>
<dbReference type="OrthoDB" id="9804625at2"/>
<dbReference type="InterPro" id="IPR003135">
    <property type="entry name" value="ATP-grasp_carboxylate-amine"/>
</dbReference>
<dbReference type="NCBIfam" id="NF004680">
    <property type="entry name" value="PRK06019.1-6"/>
    <property type="match status" value="1"/>
</dbReference>
<protein>
    <recommendedName>
        <fullName evidence="5 6">N5-carboxyaminoimidazole ribonucleotide synthase</fullName>
        <shortName evidence="5 6">N5-CAIR synthase</shortName>
        <ecNumber evidence="5 6">6.3.4.18</ecNumber>
    </recommendedName>
    <alternativeName>
        <fullName evidence="5 6">5-(carboxyamino)imidazole ribonucleotide synthetase</fullName>
    </alternativeName>
</protein>
<evidence type="ECO:0000313" key="8">
    <source>
        <dbReference type="EMBL" id="PRY13506.1"/>
    </source>
</evidence>
<dbReference type="InterPro" id="IPR011054">
    <property type="entry name" value="Rudment_hybrid_motif"/>
</dbReference>
<dbReference type="GO" id="GO:0046872">
    <property type="term" value="F:metal ion binding"/>
    <property type="evidence" value="ECO:0007669"/>
    <property type="project" value="InterPro"/>
</dbReference>
<dbReference type="InterPro" id="IPR005875">
    <property type="entry name" value="PurK"/>
</dbReference>
<evidence type="ECO:0000313" key="9">
    <source>
        <dbReference type="Proteomes" id="UP000238083"/>
    </source>
</evidence>
<dbReference type="EC" id="6.3.4.18" evidence="5 6"/>
<dbReference type="InterPro" id="IPR011761">
    <property type="entry name" value="ATP-grasp"/>
</dbReference>
<dbReference type="Gene3D" id="3.30.470.20">
    <property type="entry name" value="ATP-grasp fold, B domain"/>
    <property type="match status" value="1"/>
</dbReference>
<dbReference type="NCBIfam" id="TIGR01161">
    <property type="entry name" value="purK"/>
    <property type="match status" value="1"/>
</dbReference>
<evidence type="ECO:0000259" key="7">
    <source>
        <dbReference type="PROSITE" id="PS50975"/>
    </source>
</evidence>
<keyword evidence="3 5" id="KW-0658">Purine biosynthesis</keyword>
<proteinExistence type="inferred from homology"/>
<dbReference type="Gene3D" id="3.40.50.20">
    <property type="match status" value="1"/>
</dbReference>
<dbReference type="Pfam" id="PF17769">
    <property type="entry name" value="PurK_C"/>
    <property type="match status" value="1"/>
</dbReference>
<dbReference type="PANTHER" id="PTHR11609">
    <property type="entry name" value="PURINE BIOSYNTHESIS PROTEIN 6/7, PUR6/7"/>
    <property type="match status" value="1"/>
</dbReference>
<comment type="similarity">
    <text evidence="5 6">Belongs to the PurK/PurT family.</text>
</comment>
<dbReference type="EMBL" id="PVZF01000008">
    <property type="protein sequence ID" value="PRY13506.1"/>
    <property type="molecule type" value="Genomic_DNA"/>
</dbReference>
<dbReference type="GO" id="GO:0005524">
    <property type="term" value="F:ATP binding"/>
    <property type="evidence" value="ECO:0007669"/>
    <property type="project" value="UniProtKB-UniRule"/>
</dbReference>
<dbReference type="HAMAP" id="MF_01928">
    <property type="entry name" value="PurK"/>
    <property type="match status" value="1"/>
</dbReference>
<comment type="caution">
    <text evidence="5">Lacks conserved residue(s) required for the propagation of feature annotation.</text>
</comment>
<dbReference type="PANTHER" id="PTHR11609:SF5">
    <property type="entry name" value="PHOSPHORIBOSYLAMINOIMIDAZOLE CARBOXYLASE"/>
    <property type="match status" value="1"/>
</dbReference>
<organism evidence="8 9">
    <name type="scientific">Kineococcus rhizosphaerae</name>
    <dbReference type="NCBI Taxonomy" id="559628"/>
    <lineage>
        <taxon>Bacteria</taxon>
        <taxon>Bacillati</taxon>
        <taxon>Actinomycetota</taxon>
        <taxon>Actinomycetes</taxon>
        <taxon>Kineosporiales</taxon>
        <taxon>Kineosporiaceae</taxon>
        <taxon>Kineococcus</taxon>
    </lineage>
</organism>
<comment type="catalytic activity">
    <reaction evidence="5 6">
        <text>5-amino-1-(5-phospho-beta-D-ribosyl)imidazole + hydrogencarbonate + ATP = 5-carboxyamino-1-(5-phospho-D-ribosyl)imidazole + ADP + phosphate + 2 H(+)</text>
        <dbReference type="Rhea" id="RHEA:19317"/>
        <dbReference type="ChEBI" id="CHEBI:15378"/>
        <dbReference type="ChEBI" id="CHEBI:17544"/>
        <dbReference type="ChEBI" id="CHEBI:30616"/>
        <dbReference type="ChEBI" id="CHEBI:43474"/>
        <dbReference type="ChEBI" id="CHEBI:58730"/>
        <dbReference type="ChEBI" id="CHEBI:137981"/>
        <dbReference type="ChEBI" id="CHEBI:456216"/>
        <dbReference type="EC" id="6.3.4.18"/>
    </reaction>
</comment>
<comment type="subunit">
    <text evidence="5 6">Homodimer.</text>
</comment>
<feature type="binding site" evidence="5">
    <location>
        <position position="158"/>
    </location>
    <ligand>
        <name>ATP</name>
        <dbReference type="ChEBI" id="CHEBI:30616"/>
    </ligand>
</feature>
<dbReference type="RefSeq" id="WP_106212598.1">
    <property type="nucleotide sequence ID" value="NZ_PVZF01000008.1"/>
</dbReference>
<dbReference type="SUPFAM" id="SSF51246">
    <property type="entry name" value="Rudiment single hybrid motif"/>
    <property type="match status" value="1"/>
</dbReference>
<feature type="domain" description="ATP-grasp" evidence="7">
    <location>
        <begin position="125"/>
        <end position="322"/>
    </location>
</feature>
<accession>A0A2T0R1S6</accession>
<keyword evidence="2 5" id="KW-0547">Nucleotide-binding</keyword>
<keyword evidence="9" id="KW-1185">Reference proteome</keyword>
<feature type="binding site" evidence="5">
    <location>
        <begin position="292"/>
        <end position="293"/>
    </location>
    <ligand>
        <name>ATP</name>
        <dbReference type="ChEBI" id="CHEBI:30616"/>
    </ligand>
</feature>
<dbReference type="InterPro" id="IPR016185">
    <property type="entry name" value="PreATP-grasp_dom_sf"/>
</dbReference>
<dbReference type="NCBIfam" id="NF004679">
    <property type="entry name" value="PRK06019.1-5"/>
    <property type="match status" value="1"/>
</dbReference>
<feature type="binding site" evidence="5">
    <location>
        <begin position="199"/>
        <end position="202"/>
    </location>
    <ligand>
        <name>ATP</name>
        <dbReference type="ChEBI" id="CHEBI:30616"/>
    </ligand>
</feature>
<reference evidence="8 9" key="1">
    <citation type="submission" date="2018-03" db="EMBL/GenBank/DDBJ databases">
        <title>Genomic Encyclopedia of Archaeal and Bacterial Type Strains, Phase II (KMG-II): from individual species to whole genera.</title>
        <authorList>
            <person name="Goeker M."/>
        </authorList>
    </citation>
    <scope>NUCLEOTIDE SEQUENCE [LARGE SCALE GENOMIC DNA]</scope>
    <source>
        <strain evidence="8 9">DSM 19711</strain>
    </source>
</reference>
<dbReference type="PROSITE" id="PS50975">
    <property type="entry name" value="ATP_GRASP"/>
    <property type="match status" value="1"/>
</dbReference>
<dbReference type="InterPro" id="IPR054350">
    <property type="entry name" value="PurT/PurK_preATP-grasp"/>
</dbReference>
<dbReference type="UniPathway" id="UPA00074">
    <property type="reaction ID" value="UER00942"/>
</dbReference>